<feature type="signal peptide" evidence="2">
    <location>
        <begin position="1"/>
        <end position="20"/>
    </location>
</feature>
<evidence type="ECO:0000256" key="1">
    <source>
        <dbReference type="SAM" id="MobiDB-lite"/>
    </source>
</evidence>
<dbReference type="NCBIfam" id="NF033708">
    <property type="entry name" value="T9SS_Cterm_ChiA"/>
    <property type="match status" value="1"/>
</dbReference>
<feature type="chain" id="PRO_5017575447" evidence="2">
    <location>
        <begin position="21"/>
        <end position="434"/>
    </location>
</feature>
<dbReference type="RefSeq" id="WP_115815060.1">
    <property type="nucleotide sequence ID" value="NZ_QUNI01000017.1"/>
</dbReference>
<keyword evidence="4" id="KW-1185">Reference proteome</keyword>
<dbReference type="EMBL" id="QUNI01000017">
    <property type="protein sequence ID" value="REG91196.1"/>
    <property type="molecule type" value="Genomic_DNA"/>
</dbReference>
<dbReference type="PANTHER" id="PTHR21523:SF47">
    <property type="entry name" value="SALIVARY GLUE PROTEIN SGS-3"/>
    <property type="match status" value="1"/>
</dbReference>
<protein>
    <submittedName>
        <fullName evidence="3">Uncharacterized protein</fullName>
    </submittedName>
</protein>
<proteinExistence type="predicted"/>
<keyword evidence="2" id="KW-0732">Signal</keyword>
<feature type="region of interest" description="Disordered" evidence="1">
    <location>
        <begin position="305"/>
        <end position="330"/>
    </location>
</feature>
<organism evidence="3 4">
    <name type="scientific">Flavobacterium aquicola</name>
    <dbReference type="NCBI Taxonomy" id="1682742"/>
    <lineage>
        <taxon>Bacteria</taxon>
        <taxon>Pseudomonadati</taxon>
        <taxon>Bacteroidota</taxon>
        <taxon>Flavobacteriia</taxon>
        <taxon>Flavobacteriales</taxon>
        <taxon>Flavobacteriaceae</taxon>
        <taxon>Flavobacterium</taxon>
    </lineage>
</organism>
<dbReference type="OrthoDB" id="1652165at2"/>
<name>A0A3E0E2N2_9FLAO</name>
<dbReference type="AlphaFoldDB" id="A0A3E0E2N2"/>
<reference evidence="3 4" key="1">
    <citation type="submission" date="2018-08" db="EMBL/GenBank/DDBJ databases">
        <title>Genomic Encyclopedia of Archaeal and Bacterial Type Strains, Phase II (KMG-II): from individual species to whole genera.</title>
        <authorList>
            <person name="Goeker M."/>
        </authorList>
    </citation>
    <scope>NUCLEOTIDE SEQUENCE [LARGE SCALE GENOMIC DNA]</scope>
    <source>
        <strain evidence="3 4">DSM 100880</strain>
    </source>
</reference>
<dbReference type="PANTHER" id="PTHR21523">
    <property type="match status" value="1"/>
</dbReference>
<comment type="caution">
    <text evidence="3">The sequence shown here is derived from an EMBL/GenBank/DDBJ whole genome shotgun (WGS) entry which is preliminary data.</text>
</comment>
<sequence>MKTILLFVCGLFLISQVSFSKENNINTVANNAIVKNFELNGMASNNLATLKSFAGEKNRIWLNLTNAGGAFKQTLVGYVTNATNGFDKLYDGISIDSNPYIDFYSINLGKNLTIQGRGLPFVNTDEVPLGYRTTIEGTFQISIDHVDGLFATQDIFLKDLTTGVIHNLKTAPYSFTTAVGRFNDRFVLLYIDNTPVAPIIPDEIASEETDPAAITPEAPAPDVTNPIITVPEVPAPIVTEPVVTVPEVPAPIVTEPVVTVPEVPVPIVTEPVVIVPETPAPIVTVPEVPAPIVTEPIAVIPEVSDSVTDEPVAPSEPVVTAPKDPSPIQTEPVVATPIVTIPEVADQIETNGKSFGNRGKAVVVSVNNNEIMINSEEDAINEVFIYNMGQKQLFGRKNINTNEFVISGLGASRQVLIIKTQLKNGKSATNKIIL</sequence>
<accession>A0A3E0E2N2</accession>
<dbReference type="Proteomes" id="UP000257136">
    <property type="component" value="Unassembled WGS sequence"/>
</dbReference>
<gene>
    <name evidence="3" type="ORF">C8P67_11792</name>
</gene>
<evidence type="ECO:0000256" key="2">
    <source>
        <dbReference type="SAM" id="SignalP"/>
    </source>
</evidence>
<evidence type="ECO:0000313" key="3">
    <source>
        <dbReference type="EMBL" id="REG91196.1"/>
    </source>
</evidence>
<evidence type="ECO:0000313" key="4">
    <source>
        <dbReference type="Proteomes" id="UP000257136"/>
    </source>
</evidence>